<dbReference type="GO" id="GO:1990961">
    <property type="term" value="P:xenobiotic detoxification by transmembrane export across the plasma membrane"/>
    <property type="evidence" value="ECO:0007669"/>
    <property type="project" value="InterPro"/>
</dbReference>
<dbReference type="CDD" id="cd13132">
    <property type="entry name" value="MATE_eukaryotic"/>
    <property type="match status" value="2"/>
</dbReference>
<comment type="similarity">
    <text evidence="2 6">Belongs to the multi antimicrobial extrusion (MATE) (TC 2.A.66.1) family.</text>
</comment>
<evidence type="ECO:0000256" key="5">
    <source>
        <dbReference type="ARBA" id="ARBA00023136"/>
    </source>
</evidence>
<keyword evidence="4 6" id="KW-1133">Transmembrane helix</keyword>
<evidence type="ECO:0000313" key="8">
    <source>
        <dbReference type="Proteomes" id="UP000243975"/>
    </source>
</evidence>
<comment type="caution">
    <text evidence="7">The sequence shown here is derived from an EMBL/GenBank/DDBJ whole genome shotgun (WGS) entry which is preliminary data.</text>
</comment>
<dbReference type="GO" id="GO:0016020">
    <property type="term" value="C:membrane"/>
    <property type="evidence" value="ECO:0007669"/>
    <property type="project" value="UniProtKB-SubCell"/>
</dbReference>
<feature type="transmembrane region" description="Helical" evidence="6">
    <location>
        <begin position="104"/>
        <end position="126"/>
    </location>
</feature>
<dbReference type="GO" id="GO:0042910">
    <property type="term" value="F:xenobiotic transmembrane transporter activity"/>
    <property type="evidence" value="ECO:0007669"/>
    <property type="project" value="InterPro"/>
</dbReference>
<keyword evidence="5 6" id="KW-0472">Membrane</keyword>
<dbReference type="OMA" id="SECCENT"/>
<feature type="transmembrane region" description="Helical" evidence="6">
    <location>
        <begin position="341"/>
        <end position="368"/>
    </location>
</feature>
<feature type="transmembrane region" description="Helical" evidence="6">
    <location>
        <begin position="176"/>
        <end position="199"/>
    </location>
</feature>
<reference evidence="7 8" key="1">
    <citation type="journal article" date="2016" name="Sci. Rep.">
        <title>The genome sequence of the outbreeding globe artichoke constructed de novo incorporating a phase-aware low-pass sequencing strategy of F1 progeny.</title>
        <authorList>
            <person name="Scaglione D."/>
            <person name="Reyes-Chin-Wo S."/>
            <person name="Acquadro A."/>
            <person name="Froenicke L."/>
            <person name="Portis E."/>
            <person name="Beitel C."/>
            <person name="Tirone M."/>
            <person name="Mauro R."/>
            <person name="Lo Monaco A."/>
            <person name="Mauromicale G."/>
            <person name="Faccioli P."/>
            <person name="Cattivelli L."/>
            <person name="Rieseberg L."/>
            <person name="Michelmore R."/>
            <person name="Lanteri S."/>
        </authorList>
    </citation>
    <scope>NUCLEOTIDE SEQUENCE [LARGE SCALE GENOMIC DNA]</scope>
    <source>
        <strain evidence="7">2C</strain>
    </source>
</reference>
<feature type="transmembrane region" description="Helical" evidence="6">
    <location>
        <begin position="374"/>
        <end position="399"/>
    </location>
</feature>
<protein>
    <recommendedName>
        <fullName evidence="6">Protein DETOXIFICATION</fullName>
    </recommendedName>
    <alternativeName>
        <fullName evidence="6">Multidrug and toxic compound extrusion protein</fullName>
    </alternativeName>
</protein>
<dbReference type="STRING" id="59895.A0A103XKQ1"/>
<feature type="transmembrane region" description="Helical" evidence="6">
    <location>
        <begin position="713"/>
        <end position="733"/>
    </location>
</feature>
<dbReference type="EMBL" id="LEKV01004818">
    <property type="protein sequence ID" value="KVH92423.1"/>
    <property type="molecule type" value="Genomic_DNA"/>
</dbReference>
<keyword evidence="3 6" id="KW-0812">Transmembrane</keyword>
<feature type="transmembrane region" description="Helical" evidence="6">
    <location>
        <begin position="521"/>
        <end position="541"/>
    </location>
</feature>
<evidence type="ECO:0000256" key="2">
    <source>
        <dbReference type="ARBA" id="ARBA00010199"/>
    </source>
</evidence>
<accession>A0A103XKQ1</accession>
<feature type="transmembrane region" description="Helical" evidence="6">
    <location>
        <begin position="205"/>
        <end position="225"/>
    </location>
</feature>
<dbReference type="NCBIfam" id="TIGR00797">
    <property type="entry name" value="matE"/>
    <property type="match status" value="2"/>
</dbReference>
<dbReference type="InterPro" id="IPR002528">
    <property type="entry name" value="MATE_fam"/>
</dbReference>
<feature type="transmembrane region" description="Helical" evidence="6">
    <location>
        <begin position="479"/>
        <end position="500"/>
    </location>
</feature>
<keyword evidence="8" id="KW-1185">Reference proteome</keyword>
<evidence type="ECO:0000256" key="1">
    <source>
        <dbReference type="ARBA" id="ARBA00004141"/>
    </source>
</evidence>
<organism evidence="7 8">
    <name type="scientific">Cynara cardunculus var. scolymus</name>
    <name type="common">Globe artichoke</name>
    <name type="synonym">Cynara scolymus</name>
    <dbReference type="NCBI Taxonomy" id="59895"/>
    <lineage>
        <taxon>Eukaryota</taxon>
        <taxon>Viridiplantae</taxon>
        <taxon>Streptophyta</taxon>
        <taxon>Embryophyta</taxon>
        <taxon>Tracheophyta</taxon>
        <taxon>Spermatophyta</taxon>
        <taxon>Magnoliopsida</taxon>
        <taxon>eudicotyledons</taxon>
        <taxon>Gunneridae</taxon>
        <taxon>Pentapetalae</taxon>
        <taxon>asterids</taxon>
        <taxon>campanulids</taxon>
        <taxon>Asterales</taxon>
        <taxon>Asteraceae</taxon>
        <taxon>Carduoideae</taxon>
        <taxon>Cardueae</taxon>
        <taxon>Carduinae</taxon>
        <taxon>Cynara</taxon>
    </lineage>
</organism>
<comment type="subcellular location">
    <subcellularLocation>
        <location evidence="1">Membrane</location>
        <topology evidence="1">Multi-pass membrane protein</topology>
    </subcellularLocation>
</comment>
<feature type="transmembrane region" description="Helical" evidence="6">
    <location>
        <begin position="620"/>
        <end position="640"/>
    </location>
</feature>
<feature type="transmembrane region" description="Helical" evidence="6">
    <location>
        <begin position="788"/>
        <end position="809"/>
    </location>
</feature>
<feature type="transmembrane region" description="Helical" evidence="6">
    <location>
        <begin position="753"/>
        <end position="776"/>
    </location>
</feature>
<feature type="transmembrane region" description="Helical" evidence="6">
    <location>
        <begin position="591"/>
        <end position="614"/>
    </location>
</feature>
<proteinExistence type="inferred from homology"/>
<evidence type="ECO:0000256" key="6">
    <source>
        <dbReference type="RuleBase" id="RU004914"/>
    </source>
</evidence>
<gene>
    <name evidence="7" type="ORF">Ccrd_005537</name>
</gene>
<dbReference type="AlphaFoldDB" id="A0A103XKQ1"/>
<dbReference type="GO" id="GO:0015297">
    <property type="term" value="F:antiporter activity"/>
    <property type="evidence" value="ECO:0007669"/>
    <property type="project" value="InterPro"/>
</dbReference>
<name>A0A103XKQ1_CYNCS</name>
<dbReference type="Pfam" id="PF01554">
    <property type="entry name" value="MatE"/>
    <property type="match status" value="3"/>
</dbReference>
<feature type="non-terminal residue" evidence="7">
    <location>
        <position position="843"/>
    </location>
</feature>
<evidence type="ECO:0000256" key="4">
    <source>
        <dbReference type="ARBA" id="ARBA00022989"/>
    </source>
</evidence>
<dbReference type="InterPro" id="IPR045069">
    <property type="entry name" value="MATE_euk"/>
</dbReference>
<evidence type="ECO:0000313" key="7">
    <source>
        <dbReference type="EMBL" id="KVH92423.1"/>
    </source>
</evidence>
<feature type="transmembrane region" description="Helical" evidence="6">
    <location>
        <begin position="297"/>
        <end position="320"/>
    </location>
</feature>
<dbReference type="Gramene" id="KVH92423">
    <property type="protein sequence ID" value="KVH92423"/>
    <property type="gene ID" value="Ccrd_005537"/>
</dbReference>
<evidence type="ECO:0000256" key="3">
    <source>
        <dbReference type="ARBA" id="ARBA00022692"/>
    </source>
</evidence>
<sequence>MTEEGLLSTAEARQRWEVVLVEEVKKTCYIALPMMVVTVSQNLLRVVPMSMVGQLGELELAGTSVATSLTNVTGFSLLFGMAGALETLCGQAYGAGQYQKVGTYTYGAIICLLFVCLPISILWIYIDKLLIVLGQDPLISAEARKFSVWLIPALFPYAILQLLMRYLQSQSILLPMLWSSVIILVVHVPICWFLVFWLGFGGAGAALAIGISYTLNAILLGVYVYRSECCENTRVIYSGDVLPSIKEFFRFAVPSAIMVCLEWWSYEIVVLLSGLLPNPHTRVANELGARNPKAAKTAILVVSVLGAVEVILASTTLFCARSVLGYAFGNEKDLVDYVSDITLLLSYINLGSYYIVGIPMALVLGFVVHLNGQGLWSGLTIGSVVQCVLLTLVTCVTNWEKQATKARERLFEAGVIMEEGLLLTAEVRRRWEVVLAEEVKKTCYIALPMVVVTVSQNLLRVASMSMVGHLGELELAGTAIAVSLTNVTGFSVLFGMAGALETLCGQAYGAGQYKKVGTYTYAAIISLLFVCLPISILWIYIDKLLIVLGQDPLISAEARKFSVWLIPALFPYAILQLLMRYLQSQSILLPMLWSSVIILVVHVPICWFLVFWLGFGGAGAALAIGISYTLNAILLGVYVYRSECCENTRVIYSGDVLPSIKEFFRFAVPSAIMVCLEWWSYEIVVLLSGLLPNPHTRVANELGAGNPKAAKTAILAVSMLGAVEVIIASTTLFCSRSVLGYAFGNEKELVEYVSNITILLCFSIFADTIAAIISGVARGSGWQHIGAYINLGSYYIVGIPMALVLGFVVHLNGKGLWSGLMIGAVVQCVLLTLVTCSTNWDKQ</sequence>
<feature type="transmembrane region" description="Helical" evidence="6">
    <location>
        <begin position="561"/>
        <end position="579"/>
    </location>
</feature>
<dbReference type="PANTHER" id="PTHR11206">
    <property type="entry name" value="MULTIDRUG RESISTANCE PROTEIN"/>
    <property type="match status" value="1"/>
</dbReference>
<feature type="transmembrane region" description="Helical" evidence="6">
    <location>
        <begin position="146"/>
        <end position="164"/>
    </location>
</feature>
<dbReference type="Proteomes" id="UP000243975">
    <property type="component" value="Unassembled WGS sequence"/>
</dbReference>
<feature type="transmembrane region" description="Helical" evidence="6">
    <location>
        <begin position="815"/>
        <end position="836"/>
    </location>
</feature>